<accession>A0AA39KZG1</accession>
<dbReference type="InterPro" id="IPR029063">
    <property type="entry name" value="SAM-dependent_MTases_sf"/>
</dbReference>
<organism evidence="2 3">
    <name type="scientific">Microctonus hyperodae</name>
    <name type="common">Parasitoid wasp</name>
    <dbReference type="NCBI Taxonomy" id="165561"/>
    <lineage>
        <taxon>Eukaryota</taxon>
        <taxon>Metazoa</taxon>
        <taxon>Ecdysozoa</taxon>
        <taxon>Arthropoda</taxon>
        <taxon>Hexapoda</taxon>
        <taxon>Insecta</taxon>
        <taxon>Pterygota</taxon>
        <taxon>Neoptera</taxon>
        <taxon>Endopterygota</taxon>
        <taxon>Hymenoptera</taxon>
        <taxon>Apocrita</taxon>
        <taxon>Ichneumonoidea</taxon>
        <taxon>Braconidae</taxon>
        <taxon>Euphorinae</taxon>
        <taxon>Microctonus</taxon>
    </lineage>
</organism>
<sequence>MEPHNYVGAHDLQRRDASDIVEEFADVFAAMHGTCIDIGCGPGTITNDIILTKLPKDANIIGADISNSMVEKARKIYKNEKRLKFFQLDIETDSLPISEMEKYDSAVSFYCLHWCQNMQNTLNNIHQLLRPGGHGLVMFISYHIGYEAYKRLQNNPRFKPYLEDTWKYIPSFQDCLNPRMTMKKMLEKTGFEVLHCSNHEKTYIYENIETLKNHMIAVNPFLDRMPDDIKNEYLNELTKQLTHDTILFKNKKDTSPGYNVLDRYKLLIAHFRKPDNSIIIER</sequence>
<feature type="domain" description="Methyltransferase type 12" evidence="1">
    <location>
        <begin position="36"/>
        <end position="134"/>
    </location>
</feature>
<reference evidence="2" key="2">
    <citation type="submission" date="2023-03" db="EMBL/GenBank/DDBJ databases">
        <authorList>
            <person name="Inwood S.N."/>
            <person name="Skelly J.G."/>
            <person name="Guhlin J."/>
            <person name="Harrop T.W.R."/>
            <person name="Goldson S.G."/>
            <person name="Dearden P.K."/>
        </authorList>
    </citation>
    <scope>NUCLEOTIDE SEQUENCE</scope>
    <source>
        <strain evidence="2">Lincoln</strain>
        <tissue evidence="2">Whole body</tissue>
    </source>
</reference>
<protein>
    <recommendedName>
        <fullName evidence="1">Methyltransferase type 12 domain-containing protein</fullName>
    </recommendedName>
</protein>
<evidence type="ECO:0000313" key="3">
    <source>
        <dbReference type="Proteomes" id="UP001168972"/>
    </source>
</evidence>
<keyword evidence="3" id="KW-1185">Reference proteome</keyword>
<evidence type="ECO:0000313" key="2">
    <source>
        <dbReference type="EMBL" id="KAK0179618.1"/>
    </source>
</evidence>
<dbReference type="CDD" id="cd02440">
    <property type="entry name" value="AdoMet_MTases"/>
    <property type="match status" value="1"/>
</dbReference>
<name>A0AA39KZG1_MICHY</name>
<gene>
    <name evidence="2" type="ORF">PV327_005356</name>
</gene>
<dbReference type="AlphaFoldDB" id="A0AA39KZG1"/>
<comment type="caution">
    <text evidence="2">The sequence shown here is derived from an EMBL/GenBank/DDBJ whole genome shotgun (WGS) entry which is preliminary data.</text>
</comment>
<evidence type="ECO:0000259" key="1">
    <source>
        <dbReference type="Pfam" id="PF08242"/>
    </source>
</evidence>
<dbReference type="Pfam" id="PF08242">
    <property type="entry name" value="Methyltransf_12"/>
    <property type="match status" value="1"/>
</dbReference>
<dbReference type="Proteomes" id="UP001168972">
    <property type="component" value="Unassembled WGS sequence"/>
</dbReference>
<dbReference type="PANTHER" id="PTHR43861:SF1">
    <property type="entry name" value="TRANS-ACONITATE 2-METHYLTRANSFERASE"/>
    <property type="match status" value="1"/>
</dbReference>
<proteinExistence type="predicted"/>
<dbReference type="SUPFAM" id="SSF53335">
    <property type="entry name" value="S-adenosyl-L-methionine-dependent methyltransferases"/>
    <property type="match status" value="1"/>
</dbReference>
<dbReference type="Gene3D" id="3.40.50.150">
    <property type="entry name" value="Vaccinia Virus protein VP39"/>
    <property type="match status" value="1"/>
</dbReference>
<reference evidence="2" key="1">
    <citation type="journal article" date="2023" name="bioRxiv">
        <title>Scaffold-level genome assemblies of two parasitoid biocontrol wasps reveal the parthenogenesis mechanism and an associated novel virus.</title>
        <authorList>
            <person name="Inwood S."/>
            <person name="Skelly J."/>
            <person name="Guhlin J."/>
            <person name="Harrop T."/>
            <person name="Goldson S."/>
            <person name="Dearden P."/>
        </authorList>
    </citation>
    <scope>NUCLEOTIDE SEQUENCE</scope>
    <source>
        <strain evidence="2">Lincoln</strain>
        <tissue evidence="2">Whole body</tissue>
    </source>
</reference>
<dbReference type="InterPro" id="IPR013217">
    <property type="entry name" value="Methyltransf_12"/>
</dbReference>
<dbReference type="EMBL" id="JAQQBR010000003">
    <property type="protein sequence ID" value="KAK0179618.1"/>
    <property type="molecule type" value="Genomic_DNA"/>
</dbReference>
<dbReference type="PANTHER" id="PTHR43861">
    <property type="entry name" value="TRANS-ACONITATE 2-METHYLTRANSFERASE-RELATED"/>
    <property type="match status" value="1"/>
</dbReference>